<sequence length="86" mass="9346">MGSRFSLTREVATVSTQQRIRVLWSSAPPLLAAGFDDAEPQLQPGDVVPTTHATSAAKPGVYQRPLFKGRKTATLVRLRESSDLLP</sequence>
<dbReference type="Proteomes" id="UP000054630">
    <property type="component" value="Unassembled WGS sequence"/>
</dbReference>
<name>A0A0V0RF27_9BILA</name>
<dbReference type="EMBL" id="JYDL01000257">
    <property type="protein sequence ID" value="KRX12853.1"/>
    <property type="molecule type" value="Genomic_DNA"/>
</dbReference>
<comment type="caution">
    <text evidence="1">The sequence shown here is derived from an EMBL/GenBank/DDBJ whole genome shotgun (WGS) entry which is preliminary data.</text>
</comment>
<evidence type="ECO:0000313" key="1">
    <source>
        <dbReference type="EMBL" id="KRX12853.1"/>
    </source>
</evidence>
<evidence type="ECO:0000313" key="2">
    <source>
        <dbReference type="Proteomes" id="UP000054630"/>
    </source>
</evidence>
<proteinExistence type="predicted"/>
<accession>A0A0V0RF27</accession>
<keyword evidence="2" id="KW-1185">Reference proteome</keyword>
<dbReference type="OrthoDB" id="5927470at2759"/>
<gene>
    <name evidence="1" type="ORF">T07_5765</name>
</gene>
<organism evidence="1 2">
    <name type="scientific">Trichinella nelsoni</name>
    <dbReference type="NCBI Taxonomy" id="6336"/>
    <lineage>
        <taxon>Eukaryota</taxon>
        <taxon>Metazoa</taxon>
        <taxon>Ecdysozoa</taxon>
        <taxon>Nematoda</taxon>
        <taxon>Enoplea</taxon>
        <taxon>Dorylaimia</taxon>
        <taxon>Trichinellida</taxon>
        <taxon>Trichinellidae</taxon>
        <taxon>Trichinella</taxon>
    </lineage>
</organism>
<protein>
    <submittedName>
        <fullName evidence="1">Uncharacterized protein</fullName>
    </submittedName>
</protein>
<reference evidence="1 2" key="1">
    <citation type="submission" date="2015-01" db="EMBL/GenBank/DDBJ databases">
        <title>Evolution of Trichinella species and genotypes.</title>
        <authorList>
            <person name="Korhonen P.K."/>
            <person name="Edoardo P."/>
            <person name="Giuseppe L.R."/>
            <person name="Gasser R.B."/>
        </authorList>
    </citation>
    <scope>NUCLEOTIDE SEQUENCE [LARGE SCALE GENOMIC DNA]</scope>
    <source>
        <strain evidence="1">ISS37</strain>
    </source>
</reference>
<dbReference type="AlphaFoldDB" id="A0A0V0RF27"/>